<proteinExistence type="predicted"/>
<feature type="transmembrane region" description="Helical" evidence="1">
    <location>
        <begin position="41"/>
        <end position="62"/>
    </location>
</feature>
<dbReference type="EMBL" id="MIJZ01000012">
    <property type="protein sequence ID" value="OEG11756.1"/>
    <property type="molecule type" value="Genomic_DNA"/>
</dbReference>
<dbReference type="AlphaFoldDB" id="A0A1E5GG93"/>
<feature type="domain" description="VanZ-like" evidence="2">
    <location>
        <begin position="79"/>
        <end position="179"/>
    </location>
</feature>
<protein>
    <recommendedName>
        <fullName evidence="2">VanZ-like domain-containing protein</fullName>
    </recommendedName>
</protein>
<dbReference type="InterPro" id="IPR006976">
    <property type="entry name" value="VanZ-like"/>
</dbReference>
<feature type="transmembrane region" description="Helical" evidence="1">
    <location>
        <begin position="135"/>
        <end position="155"/>
    </location>
</feature>
<comment type="caution">
    <text evidence="3">The sequence shown here is derived from an EMBL/GenBank/DDBJ whole genome shotgun (WGS) entry which is preliminary data.</text>
</comment>
<evidence type="ECO:0000313" key="4">
    <source>
        <dbReference type="Proteomes" id="UP000094068"/>
    </source>
</evidence>
<evidence type="ECO:0000313" key="3">
    <source>
        <dbReference type="EMBL" id="OEG11756.1"/>
    </source>
</evidence>
<dbReference type="OrthoDB" id="4822551at2"/>
<evidence type="ECO:0000256" key="1">
    <source>
        <dbReference type="SAM" id="Phobius"/>
    </source>
</evidence>
<feature type="transmembrane region" description="Helical" evidence="1">
    <location>
        <begin position="69"/>
        <end position="91"/>
    </location>
</feature>
<sequence length="194" mass="22699">MKNIKLYSVFIFVSLLVAFFFTRLLILLIERYTQLVKVFNAINSSYSILFLTCFFMSFFLLIQLYTKKILAIYSYAFYICYFCLLFIFLFLKQSNNHDVSLNILTDWMYAGGISESILNFVGFIPFGILFKRLQALQTVVLSLFVVTGIETAQYYFYVGTFSLLDIILNVSGMCVGYYVRRHLKNLEIEKNRIA</sequence>
<dbReference type="RefSeq" id="WP_069645612.1">
    <property type="nucleotide sequence ID" value="NZ_MIJZ01000012.1"/>
</dbReference>
<keyword evidence="1" id="KW-1133">Transmembrane helix</keyword>
<keyword evidence="1" id="KW-0472">Membrane</keyword>
<reference evidence="4" key="1">
    <citation type="submission" date="2016-09" db="EMBL/GenBank/DDBJ databases">
        <authorList>
            <person name="Gulvik C.A."/>
        </authorList>
    </citation>
    <scope>NUCLEOTIDE SEQUENCE [LARGE SCALE GENOMIC DNA]</scope>
    <source>
        <strain evidence="4">DSM 23328</strain>
    </source>
</reference>
<dbReference type="STRING" id="903984.BCR21_05860"/>
<keyword evidence="1" id="KW-0812">Transmembrane</keyword>
<keyword evidence="4" id="KW-1185">Reference proteome</keyword>
<organism evidence="3 4">
    <name type="scientific">Enterococcus ureasiticus</name>
    <dbReference type="NCBI Taxonomy" id="903984"/>
    <lineage>
        <taxon>Bacteria</taxon>
        <taxon>Bacillati</taxon>
        <taxon>Bacillota</taxon>
        <taxon>Bacilli</taxon>
        <taxon>Lactobacillales</taxon>
        <taxon>Enterococcaceae</taxon>
        <taxon>Enterococcus</taxon>
    </lineage>
</organism>
<gene>
    <name evidence="3" type="ORF">BCR21_05860</name>
</gene>
<feature type="transmembrane region" description="Helical" evidence="1">
    <location>
        <begin position="107"/>
        <end position="128"/>
    </location>
</feature>
<accession>A0A1E5GG93</accession>
<evidence type="ECO:0000259" key="2">
    <source>
        <dbReference type="Pfam" id="PF04892"/>
    </source>
</evidence>
<feature type="transmembrane region" description="Helical" evidence="1">
    <location>
        <begin position="7"/>
        <end position="29"/>
    </location>
</feature>
<name>A0A1E5GG93_9ENTE</name>
<feature type="transmembrane region" description="Helical" evidence="1">
    <location>
        <begin position="161"/>
        <end position="179"/>
    </location>
</feature>
<dbReference type="Pfam" id="PF04892">
    <property type="entry name" value="VanZ"/>
    <property type="match status" value="1"/>
</dbReference>
<dbReference type="Proteomes" id="UP000094068">
    <property type="component" value="Unassembled WGS sequence"/>
</dbReference>